<dbReference type="AlphaFoldDB" id="A0A1T2YYS1"/>
<name>A0A1T2YYS1_PSEFL</name>
<reference evidence="1 2" key="1">
    <citation type="submission" date="2016-12" db="EMBL/GenBank/DDBJ databases">
        <title>Draft genome sequences of seven strains of Pseudomonas fluorescens that produce 4-formylaminooxyvinylglycine.</title>
        <authorList>
            <person name="Okrent R.A."/>
            <person name="Manning V.A."/>
            <person name="Trippe K.M."/>
        </authorList>
    </citation>
    <scope>NUCLEOTIDE SEQUENCE [LARGE SCALE GENOMIC DNA]</scope>
    <source>
        <strain evidence="1 2">P5A</strain>
    </source>
</reference>
<dbReference type="Proteomes" id="UP000190965">
    <property type="component" value="Unassembled WGS sequence"/>
</dbReference>
<accession>A0A1T2YYS1</accession>
<evidence type="ECO:0000313" key="2">
    <source>
        <dbReference type="Proteomes" id="UP000190965"/>
    </source>
</evidence>
<proteinExistence type="predicted"/>
<organism evidence="1 2">
    <name type="scientific">Pseudomonas fluorescens</name>
    <dbReference type="NCBI Taxonomy" id="294"/>
    <lineage>
        <taxon>Bacteria</taxon>
        <taxon>Pseudomonadati</taxon>
        <taxon>Pseudomonadota</taxon>
        <taxon>Gammaproteobacteria</taxon>
        <taxon>Pseudomonadales</taxon>
        <taxon>Pseudomonadaceae</taxon>
        <taxon>Pseudomonas</taxon>
    </lineage>
</organism>
<gene>
    <name evidence="1" type="ORF">BFW87_11500</name>
</gene>
<dbReference type="EMBL" id="MSDF01000014">
    <property type="protein sequence ID" value="OPA96936.1"/>
    <property type="molecule type" value="Genomic_DNA"/>
</dbReference>
<protein>
    <submittedName>
        <fullName evidence="1">Uncharacterized protein</fullName>
    </submittedName>
</protein>
<sequence length="66" mass="7310">MQQNTQDKAVARSELLQTIFGQAQLTAPSSMHQHPQPMSQGFEIYTGLDYTLKTIVTTNTISARNA</sequence>
<comment type="caution">
    <text evidence="1">The sequence shown here is derived from an EMBL/GenBank/DDBJ whole genome shotgun (WGS) entry which is preliminary data.</text>
</comment>
<dbReference type="RefSeq" id="WP_078739933.1">
    <property type="nucleotide sequence ID" value="NZ_MSDF01000014.1"/>
</dbReference>
<evidence type="ECO:0000313" key="1">
    <source>
        <dbReference type="EMBL" id="OPA96936.1"/>
    </source>
</evidence>